<dbReference type="AlphaFoldDB" id="A0A9D4CMH8"/>
<name>A0A9D4CMH8_DREPO</name>
<gene>
    <name evidence="1" type="ORF">DPMN_052830</name>
</gene>
<evidence type="ECO:0000313" key="1">
    <source>
        <dbReference type="EMBL" id="KAH3726950.1"/>
    </source>
</evidence>
<accession>A0A9D4CMH8</accession>
<proteinExistence type="predicted"/>
<evidence type="ECO:0000313" key="2">
    <source>
        <dbReference type="Proteomes" id="UP000828390"/>
    </source>
</evidence>
<dbReference type="EMBL" id="JAIWYP010000012">
    <property type="protein sequence ID" value="KAH3726950.1"/>
    <property type="molecule type" value="Genomic_DNA"/>
</dbReference>
<organism evidence="1 2">
    <name type="scientific">Dreissena polymorpha</name>
    <name type="common">Zebra mussel</name>
    <name type="synonym">Mytilus polymorpha</name>
    <dbReference type="NCBI Taxonomy" id="45954"/>
    <lineage>
        <taxon>Eukaryota</taxon>
        <taxon>Metazoa</taxon>
        <taxon>Spiralia</taxon>
        <taxon>Lophotrochozoa</taxon>
        <taxon>Mollusca</taxon>
        <taxon>Bivalvia</taxon>
        <taxon>Autobranchia</taxon>
        <taxon>Heteroconchia</taxon>
        <taxon>Euheterodonta</taxon>
        <taxon>Imparidentia</taxon>
        <taxon>Neoheterodontei</taxon>
        <taxon>Myida</taxon>
        <taxon>Dreissenoidea</taxon>
        <taxon>Dreissenidae</taxon>
        <taxon>Dreissena</taxon>
    </lineage>
</organism>
<keyword evidence="2" id="KW-1185">Reference proteome</keyword>
<protein>
    <submittedName>
        <fullName evidence="1">Uncharacterized protein</fullName>
    </submittedName>
</protein>
<dbReference type="Proteomes" id="UP000828390">
    <property type="component" value="Unassembled WGS sequence"/>
</dbReference>
<reference evidence="1" key="1">
    <citation type="journal article" date="2019" name="bioRxiv">
        <title>The Genome of the Zebra Mussel, Dreissena polymorpha: A Resource for Invasive Species Research.</title>
        <authorList>
            <person name="McCartney M.A."/>
            <person name="Auch B."/>
            <person name="Kono T."/>
            <person name="Mallez S."/>
            <person name="Zhang Y."/>
            <person name="Obille A."/>
            <person name="Becker A."/>
            <person name="Abrahante J.E."/>
            <person name="Garbe J."/>
            <person name="Badalamenti J.P."/>
            <person name="Herman A."/>
            <person name="Mangelson H."/>
            <person name="Liachko I."/>
            <person name="Sullivan S."/>
            <person name="Sone E.D."/>
            <person name="Koren S."/>
            <person name="Silverstein K.A.T."/>
            <person name="Beckman K.B."/>
            <person name="Gohl D.M."/>
        </authorList>
    </citation>
    <scope>NUCLEOTIDE SEQUENCE</scope>
    <source>
        <strain evidence="1">Duluth1</strain>
        <tissue evidence="1">Whole animal</tissue>
    </source>
</reference>
<reference evidence="1" key="2">
    <citation type="submission" date="2020-11" db="EMBL/GenBank/DDBJ databases">
        <authorList>
            <person name="McCartney M.A."/>
            <person name="Auch B."/>
            <person name="Kono T."/>
            <person name="Mallez S."/>
            <person name="Becker A."/>
            <person name="Gohl D.M."/>
            <person name="Silverstein K.A.T."/>
            <person name="Koren S."/>
            <person name="Bechman K.B."/>
            <person name="Herman A."/>
            <person name="Abrahante J.E."/>
            <person name="Garbe J."/>
        </authorList>
    </citation>
    <scope>NUCLEOTIDE SEQUENCE</scope>
    <source>
        <strain evidence="1">Duluth1</strain>
        <tissue evidence="1">Whole animal</tissue>
    </source>
</reference>
<comment type="caution">
    <text evidence="1">The sequence shown here is derived from an EMBL/GenBank/DDBJ whole genome shotgun (WGS) entry which is preliminary data.</text>
</comment>
<sequence length="86" mass="9920">MVVFEDREPNLVKGNTNSCNTDSRMQILQFIIVSIEPAACLRLNISLVAAVNSNSDFDDRKIDKWVLRTTRMVFFEDRELKSAKRV</sequence>